<organism evidence="3 4">
    <name type="scientific">Aquipseudomonas campi</name>
    <dbReference type="NCBI Taxonomy" id="2731681"/>
    <lineage>
        <taxon>Bacteria</taxon>
        <taxon>Pseudomonadati</taxon>
        <taxon>Pseudomonadota</taxon>
        <taxon>Gammaproteobacteria</taxon>
        <taxon>Pseudomonadales</taxon>
        <taxon>Pseudomonadaceae</taxon>
        <taxon>Aquipseudomonas</taxon>
    </lineage>
</organism>
<evidence type="ECO:0000313" key="4">
    <source>
        <dbReference type="Proteomes" id="UP000501379"/>
    </source>
</evidence>
<reference evidence="3" key="1">
    <citation type="submission" date="2020-07" db="EMBL/GenBank/DDBJ databases">
        <title>Nitrate ammonifying Pseudomonas campi sp. nov. isolated from German agricultural grassland.</title>
        <authorList>
            <person name="Timsy T."/>
            <person name="Ulrich A."/>
            <person name="Spanner T."/>
            <person name="Foesel B."/>
            <person name="Kolb S."/>
            <person name="Horn M.A."/>
            <person name="Behrendt U."/>
        </authorList>
    </citation>
    <scope>NUCLEOTIDE SEQUENCE</scope>
    <source>
        <strain evidence="3">S1-A32-2</strain>
    </source>
</reference>
<feature type="chain" id="PRO_5026765796" evidence="1">
    <location>
        <begin position="27"/>
        <end position="205"/>
    </location>
</feature>
<feature type="signal peptide" evidence="1">
    <location>
        <begin position="1"/>
        <end position="26"/>
    </location>
</feature>
<dbReference type="Gene3D" id="3.40.50.10610">
    <property type="entry name" value="ABC-type transport auxiliary lipoprotein component"/>
    <property type="match status" value="1"/>
</dbReference>
<keyword evidence="1" id="KW-0732">Signal</keyword>
<dbReference type="SUPFAM" id="SSF159594">
    <property type="entry name" value="XCC0632-like"/>
    <property type="match status" value="1"/>
</dbReference>
<sequence>MSQRLLHVAFLHVAFLLLGACSSAPPQQFYQLPGSATPPTQSTNGPAVLLGPLQLADYLQRESLIQRHSAQRLDISASGRWAGSLQNDIGQLLLATLASDLHSSRLALYPDRIGFPAQAQIILHISRLDSGPQQPAVLEARWRLLDARGEQRASDLLHLQQAHDGSLEGQVAAQGHLVEQLGQQLARAVRALPAAVAGNPATTGR</sequence>
<evidence type="ECO:0000259" key="2">
    <source>
        <dbReference type="Pfam" id="PF03886"/>
    </source>
</evidence>
<feature type="domain" description="ABC-type transport auxiliary lipoprotein component" evidence="2">
    <location>
        <begin position="30"/>
        <end position="186"/>
    </location>
</feature>
<dbReference type="AlphaFoldDB" id="A0A6M8F0W5"/>
<accession>A0A6M8F0W5</accession>
<dbReference type="InterPro" id="IPR005586">
    <property type="entry name" value="ABC_trans_aux"/>
</dbReference>
<proteinExistence type="predicted"/>
<protein>
    <submittedName>
        <fullName evidence="3">Membrane integrity-associated transporter subunit PqiC</fullName>
    </submittedName>
</protein>
<dbReference type="Pfam" id="PF03886">
    <property type="entry name" value="ABC_trans_aux"/>
    <property type="match status" value="1"/>
</dbReference>
<evidence type="ECO:0000313" key="3">
    <source>
        <dbReference type="EMBL" id="QKE61954.1"/>
    </source>
</evidence>
<gene>
    <name evidence="3" type="ORF">HNE05_00755</name>
</gene>
<dbReference type="Proteomes" id="UP000501379">
    <property type="component" value="Chromosome"/>
</dbReference>
<dbReference type="RefSeq" id="WP_173203244.1">
    <property type="nucleotide sequence ID" value="NZ_CP053697.2"/>
</dbReference>
<name>A0A6M8F0W5_9GAMM</name>
<keyword evidence="4" id="KW-1185">Reference proteome</keyword>
<dbReference type="EMBL" id="CP053697">
    <property type="protein sequence ID" value="QKE61954.1"/>
    <property type="molecule type" value="Genomic_DNA"/>
</dbReference>
<evidence type="ECO:0000256" key="1">
    <source>
        <dbReference type="SAM" id="SignalP"/>
    </source>
</evidence>
<dbReference type="KEGG" id="pcam:HNE05_00755"/>
<dbReference type="PROSITE" id="PS51257">
    <property type="entry name" value="PROKAR_LIPOPROTEIN"/>
    <property type="match status" value="1"/>
</dbReference>